<feature type="binding site" evidence="20">
    <location>
        <position position="48"/>
    </location>
    <ligand>
        <name>substrate</name>
    </ligand>
</feature>
<feature type="binding site" evidence="20">
    <location>
        <position position="11"/>
    </location>
    <ligand>
        <name>substrate</name>
    </ligand>
</feature>
<comment type="pathway">
    <text evidence="5">Metabolic intermediate biosynthesis; prephenate biosynthesis; prephenate from chorismate: step 1/1.</text>
</comment>
<dbReference type="Proteomes" id="UP000298685">
    <property type="component" value="Chromosome"/>
</dbReference>
<keyword evidence="14 24" id="KW-0413">Isomerase</keyword>
<evidence type="ECO:0000256" key="3">
    <source>
        <dbReference type="ARBA" id="ARBA00004496"/>
    </source>
</evidence>
<dbReference type="Gene3D" id="1.20.59.10">
    <property type="entry name" value="Chorismate mutase"/>
    <property type="match status" value="1"/>
</dbReference>
<dbReference type="InterPro" id="IPR036979">
    <property type="entry name" value="CM_dom_sf"/>
</dbReference>
<evidence type="ECO:0000256" key="11">
    <source>
        <dbReference type="ARBA" id="ARBA00022605"/>
    </source>
</evidence>
<evidence type="ECO:0000256" key="13">
    <source>
        <dbReference type="ARBA" id="ARBA00023222"/>
    </source>
</evidence>
<accession>A0A4D6YM28</accession>
<dbReference type="PANTHER" id="PTHR21022:SF19">
    <property type="entry name" value="PREPHENATE DEHYDRATASE-RELATED"/>
    <property type="match status" value="1"/>
</dbReference>
<name>A0A4D6YM28_9GAMM</name>
<dbReference type="PROSITE" id="PS00857">
    <property type="entry name" value="PREPHENATE_DEHYDR_1"/>
    <property type="match status" value="1"/>
</dbReference>
<feature type="domain" description="Chorismate mutase" evidence="22">
    <location>
        <begin position="1"/>
        <end position="92"/>
    </location>
</feature>
<protein>
    <recommendedName>
        <fullName evidence="8">Bifunctional chorismate mutase/prephenate dehydratase</fullName>
        <ecNumber evidence="7">4.2.1.51</ecNumber>
        <ecNumber evidence="6">5.4.99.5</ecNumber>
    </recommendedName>
    <alternativeName>
        <fullName evidence="18">Chorismate mutase-prephenate dehydratase</fullName>
    </alternativeName>
    <alternativeName>
        <fullName evidence="17">p-protein</fullName>
    </alternativeName>
</protein>
<evidence type="ECO:0000313" key="24">
    <source>
        <dbReference type="EMBL" id="QCI26055.1"/>
    </source>
</evidence>
<comment type="subcellular location">
    <subcellularLocation>
        <location evidence="3">Cytoplasm</location>
    </subcellularLocation>
</comment>
<dbReference type="InterPro" id="IPR045865">
    <property type="entry name" value="ACT-like_dom_sf"/>
</dbReference>
<keyword evidence="10" id="KW-0021">Allosteric enzyme</keyword>
<evidence type="ECO:0000256" key="5">
    <source>
        <dbReference type="ARBA" id="ARBA00004817"/>
    </source>
</evidence>
<dbReference type="InterPro" id="IPR002701">
    <property type="entry name" value="CM_II_prokaryot"/>
</dbReference>
<dbReference type="UniPathway" id="UPA00120">
    <property type="reaction ID" value="UER00203"/>
</dbReference>
<dbReference type="InterPro" id="IPR008242">
    <property type="entry name" value="Chor_mutase/pphenate_deHydtase"/>
</dbReference>
<dbReference type="PANTHER" id="PTHR21022">
    <property type="entry name" value="PREPHENATE DEHYDRATASE P PROTEIN"/>
    <property type="match status" value="1"/>
</dbReference>
<feature type="binding site" evidence="20">
    <location>
        <position position="52"/>
    </location>
    <ligand>
        <name>substrate</name>
    </ligand>
</feature>
<dbReference type="OrthoDB" id="9802281at2"/>
<dbReference type="EMBL" id="CP032999">
    <property type="protein sequence ID" value="QCI26055.1"/>
    <property type="molecule type" value="Genomic_DNA"/>
</dbReference>
<evidence type="ECO:0000256" key="17">
    <source>
        <dbReference type="ARBA" id="ARBA00031175"/>
    </source>
</evidence>
<dbReference type="Pfam" id="PF00800">
    <property type="entry name" value="PDT"/>
    <property type="match status" value="1"/>
</dbReference>
<evidence type="ECO:0000256" key="20">
    <source>
        <dbReference type="PIRSR" id="PIRSR001500-1"/>
    </source>
</evidence>
<dbReference type="SUPFAM" id="SSF53850">
    <property type="entry name" value="Periplasmic binding protein-like II"/>
    <property type="match status" value="1"/>
</dbReference>
<dbReference type="SUPFAM" id="SSF48600">
    <property type="entry name" value="Chorismate mutase II"/>
    <property type="match status" value="1"/>
</dbReference>
<keyword evidence="13" id="KW-0584">Phenylalanine biosynthesis</keyword>
<dbReference type="PIRSF" id="PIRSF001500">
    <property type="entry name" value="Chor_mut_pdt_Ppr"/>
    <property type="match status" value="1"/>
</dbReference>
<evidence type="ECO:0000256" key="21">
    <source>
        <dbReference type="PIRSR" id="PIRSR001500-2"/>
    </source>
</evidence>
<dbReference type="SMART" id="SM00830">
    <property type="entry name" value="CM_2"/>
    <property type="match status" value="1"/>
</dbReference>
<feature type="binding site" evidence="20">
    <location>
        <position position="28"/>
    </location>
    <ligand>
        <name>substrate</name>
    </ligand>
</feature>
<evidence type="ECO:0000256" key="19">
    <source>
        <dbReference type="ARBA" id="ARBA00047848"/>
    </source>
</evidence>
<dbReference type="GO" id="GO:0004106">
    <property type="term" value="F:chorismate mutase activity"/>
    <property type="evidence" value="ECO:0007669"/>
    <property type="project" value="UniProtKB-EC"/>
</dbReference>
<evidence type="ECO:0000256" key="15">
    <source>
        <dbReference type="ARBA" id="ARBA00023239"/>
    </source>
</evidence>
<dbReference type="GO" id="GO:0004664">
    <property type="term" value="F:prephenate dehydratase activity"/>
    <property type="evidence" value="ECO:0007669"/>
    <property type="project" value="UniProtKB-EC"/>
</dbReference>
<dbReference type="PROSITE" id="PS51171">
    <property type="entry name" value="PREPHENATE_DEHYDR_3"/>
    <property type="match status" value="1"/>
</dbReference>
<sequence length="379" mass="44668">MQTKKILLKLRHQINEIDELILQLLSKRRKVAIKIGKKKIINNLPIKDKIREKELLKELYQIGKMYQLPKEYIKQIFYIIVTDSVIIQNIVKKKSIQHQNIPKKIFCCLGPCGSYSYIISMKFLKKYQKNYILHQYHNFRDMFSSLEKKKSEYAIVPIENSSSGFIHEVYNLLCQKKFNIVGECYLPIQHCLLVKKNTQIENIKNVYSHHQALQQCSKFIKKFNKWNLRYTKSTAEAMQMISNHHTNDTAAIGDQCNAKIYQLNIIFKKISNCTNNTTRFLILSTKKTTLLNLSCNKTTLLLKTQEILLFQIIMILYIQKISVVQLQSELYNKKNFKEKIYLEINENIEQKNVQKILTLLQKKNISVKILGCYPVYNIS</sequence>
<feature type="binding site" evidence="20">
    <location>
        <position position="88"/>
    </location>
    <ligand>
        <name>substrate</name>
    </ligand>
</feature>
<evidence type="ECO:0000256" key="8">
    <source>
        <dbReference type="ARBA" id="ARBA00014401"/>
    </source>
</evidence>
<feature type="site" description="Essential for prephenate dehydratase activity" evidence="21">
    <location>
        <position position="278"/>
    </location>
</feature>
<evidence type="ECO:0000259" key="22">
    <source>
        <dbReference type="PROSITE" id="PS51168"/>
    </source>
</evidence>
<comment type="function">
    <text evidence="2">Catalyzes the Claisen rearrangement of chorismate to prephenate and the decarboxylation/dehydration of prephenate to phenylpyruvate.</text>
</comment>
<dbReference type="EC" id="5.4.99.5" evidence="6"/>
<dbReference type="FunFam" id="3.40.190.10:FF:000034">
    <property type="entry name" value="Chorismate mutase/prephenate dehydratase"/>
    <property type="match status" value="1"/>
</dbReference>
<evidence type="ECO:0000256" key="10">
    <source>
        <dbReference type="ARBA" id="ARBA00022533"/>
    </source>
</evidence>
<dbReference type="EC" id="4.2.1.51" evidence="7"/>
<dbReference type="InterPro" id="IPR001086">
    <property type="entry name" value="Preph_deHydtase"/>
</dbReference>
<evidence type="ECO:0000256" key="4">
    <source>
        <dbReference type="ARBA" id="ARBA00004741"/>
    </source>
</evidence>
<dbReference type="GO" id="GO:0009094">
    <property type="term" value="P:L-phenylalanine biosynthetic process"/>
    <property type="evidence" value="ECO:0007669"/>
    <property type="project" value="UniProtKB-UniPathway"/>
</dbReference>
<dbReference type="Pfam" id="PF01817">
    <property type="entry name" value="CM_2"/>
    <property type="match status" value="1"/>
</dbReference>
<feature type="binding site" evidence="20">
    <location>
        <position position="39"/>
    </location>
    <ligand>
        <name>substrate</name>
    </ligand>
</feature>
<evidence type="ECO:0000256" key="2">
    <source>
        <dbReference type="ARBA" id="ARBA00002364"/>
    </source>
</evidence>
<keyword evidence="9" id="KW-0963">Cytoplasm</keyword>
<dbReference type="InterPro" id="IPR018528">
    <property type="entry name" value="Preph_deHydtase_CS"/>
</dbReference>
<evidence type="ECO:0000256" key="18">
    <source>
        <dbReference type="ARBA" id="ARBA00031520"/>
    </source>
</evidence>
<evidence type="ECO:0000259" key="23">
    <source>
        <dbReference type="PROSITE" id="PS51171"/>
    </source>
</evidence>
<gene>
    <name evidence="24" type="ORF">D9V78_01345</name>
</gene>
<proteinExistence type="predicted"/>
<dbReference type="InterPro" id="IPR036263">
    <property type="entry name" value="Chorismate_II_sf"/>
</dbReference>
<dbReference type="NCBIfam" id="TIGR01797">
    <property type="entry name" value="CM_P_1"/>
    <property type="match status" value="1"/>
</dbReference>
<dbReference type="SUPFAM" id="SSF55021">
    <property type="entry name" value="ACT-like"/>
    <property type="match status" value="1"/>
</dbReference>
<evidence type="ECO:0000256" key="12">
    <source>
        <dbReference type="ARBA" id="ARBA00023141"/>
    </source>
</evidence>
<comment type="catalytic activity">
    <reaction evidence="1">
        <text>chorismate = prephenate</text>
        <dbReference type="Rhea" id="RHEA:13897"/>
        <dbReference type="ChEBI" id="CHEBI:29748"/>
        <dbReference type="ChEBI" id="CHEBI:29934"/>
        <dbReference type="EC" id="5.4.99.5"/>
    </reaction>
</comment>
<evidence type="ECO:0000256" key="6">
    <source>
        <dbReference type="ARBA" id="ARBA00012404"/>
    </source>
</evidence>
<evidence type="ECO:0000256" key="7">
    <source>
        <dbReference type="ARBA" id="ARBA00013147"/>
    </source>
</evidence>
<evidence type="ECO:0000256" key="1">
    <source>
        <dbReference type="ARBA" id="ARBA00000824"/>
    </source>
</evidence>
<evidence type="ECO:0000256" key="16">
    <source>
        <dbReference type="ARBA" id="ARBA00023268"/>
    </source>
</evidence>
<dbReference type="RefSeq" id="WP_158350680.1">
    <property type="nucleotide sequence ID" value="NZ_CP032999.1"/>
</dbReference>
<comment type="pathway">
    <text evidence="4">Amino-acid biosynthesis; L-phenylalanine biosynthesis; phenylpyruvate from prephenate: step 1/1.</text>
</comment>
<dbReference type="GO" id="GO:0005737">
    <property type="term" value="C:cytoplasm"/>
    <property type="evidence" value="ECO:0007669"/>
    <property type="project" value="UniProtKB-SubCell"/>
</dbReference>
<evidence type="ECO:0000256" key="9">
    <source>
        <dbReference type="ARBA" id="ARBA00022490"/>
    </source>
</evidence>
<dbReference type="GO" id="GO:0046417">
    <property type="term" value="P:chorismate metabolic process"/>
    <property type="evidence" value="ECO:0007669"/>
    <property type="project" value="InterPro"/>
</dbReference>
<dbReference type="PROSITE" id="PS51168">
    <property type="entry name" value="CHORISMATE_MUT_2"/>
    <property type="match status" value="1"/>
</dbReference>
<dbReference type="Gene3D" id="3.30.70.260">
    <property type="match status" value="1"/>
</dbReference>
<keyword evidence="12" id="KW-0057">Aromatic amino acid biosynthesis</keyword>
<feature type="binding site" evidence="20">
    <location>
        <position position="84"/>
    </location>
    <ligand>
        <name>substrate</name>
    </ligand>
</feature>
<evidence type="ECO:0000313" key="25">
    <source>
        <dbReference type="Proteomes" id="UP000298685"/>
    </source>
</evidence>
<dbReference type="UniPathway" id="UPA00121">
    <property type="reaction ID" value="UER00345"/>
</dbReference>
<keyword evidence="11" id="KW-0028">Amino-acid biosynthesis</keyword>
<keyword evidence="15" id="KW-0456">Lyase</keyword>
<dbReference type="Gene3D" id="3.40.190.10">
    <property type="entry name" value="Periplasmic binding protein-like II"/>
    <property type="match status" value="2"/>
</dbReference>
<feature type="domain" description="Prephenate dehydratase" evidence="23">
    <location>
        <begin position="105"/>
        <end position="285"/>
    </location>
</feature>
<dbReference type="CDD" id="cd13631">
    <property type="entry name" value="PBP2_Ct-PDT_like"/>
    <property type="match status" value="1"/>
</dbReference>
<evidence type="ECO:0000256" key="14">
    <source>
        <dbReference type="ARBA" id="ARBA00023235"/>
    </source>
</evidence>
<dbReference type="AlphaFoldDB" id="A0A4D6YM28"/>
<dbReference type="InterPro" id="IPR010952">
    <property type="entry name" value="CM_P_1"/>
</dbReference>
<organism evidence="24 25">
    <name type="scientific">Buchnera aphidicola</name>
    <name type="common">Sarucallis kahawaluokalani</name>
    <dbReference type="NCBI Taxonomy" id="1241878"/>
    <lineage>
        <taxon>Bacteria</taxon>
        <taxon>Pseudomonadati</taxon>
        <taxon>Pseudomonadota</taxon>
        <taxon>Gammaproteobacteria</taxon>
        <taxon>Enterobacterales</taxon>
        <taxon>Erwiniaceae</taxon>
        <taxon>Buchnera</taxon>
    </lineage>
</organism>
<keyword evidence="16" id="KW-0511">Multifunctional enzyme</keyword>
<comment type="catalytic activity">
    <reaction evidence="19">
        <text>prephenate + H(+) = 3-phenylpyruvate + CO2 + H2O</text>
        <dbReference type="Rhea" id="RHEA:21648"/>
        <dbReference type="ChEBI" id="CHEBI:15377"/>
        <dbReference type="ChEBI" id="CHEBI:15378"/>
        <dbReference type="ChEBI" id="CHEBI:16526"/>
        <dbReference type="ChEBI" id="CHEBI:18005"/>
        <dbReference type="ChEBI" id="CHEBI:29934"/>
        <dbReference type="EC" id="4.2.1.51"/>
    </reaction>
</comment>
<reference evidence="24 25" key="1">
    <citation type="submission" date="2018-10" db="EMBL/GenBank/DDBJ databases">
        <title>Comparative functional genomics of the obligate endosymbiont Buchnera aphidicola.</title>
        <authorList>
            <person name="Chong R.A."/>
        </authorList>
    </citation>
    <scope>NUCLEOTIDE SEQUENCE [LARGE SCALE GENOMIC DNA]</scope>
    <source>
        <strain evidence="24 25">Ska</strain>
    </source>
</reference>